<protein>
    <submittedName>
        <fullName evidence="1">Uncharacterized protein</fullName>
    </submittedName>
</protein>
<dbReference type="SUPFAM" id="SSF53448">
    <property type="entry name" value="Nucleotide-diphospho-sugar transferases"/>
    <property type="match status" value="1"/>
</dbReference>
<keyword evidence="2" id="KW-1185">Reference proteome</keyword>
<name>A0ABM9CR37_9BACL</name>
<proteinExistence type="predicted"/>
<evidence type="ECO:0000313" key="1">
    <source>
        <dbReference type="EMBL" id="CAH1220781.1"/>
    </source>
</evidence>
<reference evidence="1" key="1">
    <citation type="submission" date="2022-01" db="EMBL/GenBank/DDBJ databases">
        <authorList>
            <person name="Criscuolo A."/>
        </authorList>
    </citation>
    <scope>NUCLEOTIDE SEQUENCE</scope>
    <source>
        <strain evidence="1">CIP111891</strain>
    </source>
</reference>
<gene>
    <name evidence="1" type="ORF">PAECIP111891_05106</name>
</gene>
<accession>A0ABM9CR37</accession>
<dbReference type="InterPro" id="IPR029044">
    <property type="entry name" value="Nucleotide-diphossugar_trans"/>
</dbReference>
<evidence type="ECO:0000313" key="2">
    <source>
        <dbReference type="Proteomes" id="UP000838821"/>
    </source>
</evidence>
<dbReference type="Proteomes" id="UP000838821">
    <property type="component" value="Unassembled WGS sequence"/>
</dbReference>
<dbReference type="EMBL" id="CAKMMW010000019">
    <property type="protein sequence ID" value="CAH1220781.1"/>
    <property type="molecule type" value="Genomic_DNA"/>
</dbReference>
<sequence length="267" mass="31764">MICFAILAHEDESVLTEQIKNIRHYIPNARIVLYNGGTNKDFGSCQGIPICPYSRPLQYGKLGRFLYDVMKWLEETNIEYDYFINLDSDVLFIKHGFESFIEEVMEGYDCMGAHMQIQHSVHDNPQFYPGVTLWNEWHRWQPFFQTNYFVRYFNPAQVYRRSIVRKILDETDFNQLEQLLAATDTFAMEEMLYATLAMKYGGKCGEYPWNYDESLQYVRTVKPISFDEMKVAKIAPHYYWIHPIKGESFTFMSMLSKQMDHKNRFNQ</sequence>
<organism evidence="1 2">
    <name type="scientific">Paenibacillus allorhizoplanae</name>
    <dbReference type="NCBI Taxonomy" id="2905648"/>
    <lineage>
        <taxon>Bacteria</taxon>
        <taxon>Bacillati</taxon>
        <taxon>Bacillota</taxon>
        <taxon>Bacilli</taxon>
        <taxon>Bacillales</taxon>
        <taxon>Paenibacillaceae</taxon>
        <taxon>Paenibacillus</taxon>
    </lineage>
</organism>
<comment type="caution">
    <text evidence="1">The sequence shown here is derived from an EMBL/GenBank/DDBJ whole genome shotgun (WGS) entry which is preliminary data.</text>
</comment>